<reference evidence="6 7" key="1">
    <citation type="submission" date="2018-06" db="EMBL/GenBank/DDBJ databases">
        <title>Genomic Encyclopedia of Type Strains, Phase IV (KMG-IV): sequencing the most valuable type-strain genomes for metagenomic binning, comparative biology and taxonomic classification.</title>
        <authorList>
            <person name="Goeker M."/>
        </authorList>
    </citation>
    <scope>NUCLEOTIDE SEQUENCE [LARGE SCALE GENOMIC DNA]</scope>
    <source>
        <strain evidence="6 7">DSM 18048</strain>
    </source>
</reference>
<dbReference type="Gene3D" id="3.40.50.300">
    <property type="entry name" value="P-loop containing nucleotide triphosphate hydrolases"/>
    <property type="match status" value="1"/>
</dbReference>
<keyword evidence="7" id="KW-1185">Reference proteome</keyword>
<evidence type="ECO:0000256" key="1">
    <source>
        <dbReference type="ARBA" id="ARBA00022448"/>
    </source>
</evidence>
<dbReference type="PANTHER" id="PTHR42794">
    <property type="entry name" value="HEMIN IMPORT ATP-BINDING PROTEIN HMUV"/>
    <property type="match status" value="1"/>
</dbReference>
<dbReference type="PROSITE" id="PS50893">
    <property type="entry name" value="ABC_TRANSPORTER_2"/>
    <property type="match status" value="1"/>
</dbReference>
<evidence type="ECO:0000256" key="3">
    <source>
        <dbReference type="ARBA" id="ARBA00022840"/>
    </source>
</evidence>
<dbReference type="InterPro" id="IPR017871">
    <property type="entry name" value="ABC_transporter-like_CS"/>
</dbReference>
<keyword evidence="1" id="KW-0813">Transport</keyword>
<gene>
    <name evidence="6" type="ORF">DES52_11950</name>
</gene>
<dbReference type="PROSITE" id="PS00211">
    <property type="entry name" value="ABC_TRANSPORTER_1"/>
    <property type="match status" value="1"/>
</dbReference>
<keyword evidence="2" id="KW-0547">Nucleotide-binding</keyword>
<keyword evidence="3 6" id="KW-0067">ATP-binding</keyword>
<dbReference type="EMBL" id="QJSX01000019">
    <property type="protein sequence ID" value="PYE50029.1"/>
    <property type="molecule type" value="Genomic_DNA"/>
</dbReference>
<evidence type="ECO:0000313" key="6">
    <source>
        <dbReference type="EMBL" id="PYE50029.1"/>
    </source>
</evidence>
<dbReference type="SUPFAM" id="SSF52540">
    <property type="entry name" value="P-loop containing nucleoside triphosphate hydrolases"/>
    <property type="match status" value="1"/>
</dbReference>
<keyword evidence="4" id="KW-1278">Translocase</keyword>
<dbReference type="AlphaFoldDB" id="A0A318S6C1"/>
<dbReference type="OrthoDB" id="9787851at2"/>
<evidence type="ECO:0000256" key="4">
    <source>
        <dbReference type="ARBA" id="ARBA00022967"/>
    </source>
</evidence>
<dbReference type="InterPro" id="IPR003439">
    <property type="entry name" value="ABC_transporter-like_ATP-bd"/>
</dbReference>
<feature type="domain" description="ABC transporter" evidence="5">
    <location>
        <begin position="7"/>
        <end position="246"/>
    </location>
</feature>
<dbReference type="SMART" id="SM00382">
    <property type="entry name" value="AAA"/>
    <property type="match status" value="1"/>
</dbReference>
<dbReference type="Pfam" id="PF00005">
    <property type="entry name" value="ABC_tran"/>
    <property type="match status" value="1"/>
</dbReference>
<dbReference type="PANTHER" id="PTHR42794:SF1">
    <property type="entry name" value="HEMIN IMPORT ATP-BINDING PROTEIN HMUV"/>
    <property type="match status" value="1"/>
</dbReference>
<dbReference type="Proteomes" id="UP000248326">
    <property type="component" value="Unassembled WGS sequence"/>
</dbReference>
<dbReference type="InterPro" id="IPR027417">
    <property type="entry name" value="P-loop_NTPase"/>
</dbReference>
<proteinExistence type="predicted"/>
<dbReference type="GO" id="GO:0005524">
    <property type="term" value="F:ATP binding"/>
    <property type="evidence" value="ECO:0007669"/>
    <property type="project" value="UniProtKB-KW"/>
</dbReference>
<dbReference type="RefSeq" id="WP_110888485.1">
    <property type="nucleotide sequence ID" value="NZ_QJSX01000019.1"/>
</dbReference>
<comment type="caution">
    <text evidence="6">The sequence shown here is derived from an EMBL/GenBank/DDBJ whole genome shotgun (WGS) entry which is preliminary data.</text>
</comment>
<evidence type="ECO:0000313" key="7">
    <source>
        <dbReference type="Proteomes" id="UP000248326"/>
    </source>
</evidence>
<evidence type="ECO:0000259" key="5">
    <source>
        <dbReference type="PROSITE" id="PS50893"/>
    </source>
</evidence>
<protein>
    <submittedName>
        <fullName evidence="6">Iron complex transport system ATP-binding protein</fullName>
    </submittedName>
</protein>
<name>A0A318S6C1_9DEIO</name>
<dbReference type="GO" id="GO:0016887">
    <property type="term" value="F:ATP hydrolysis activity"/>
    <property type="evidence" value="ECO:0007669"/>
    <property type="project" value="InterPro"/>
</dbReference>
<evidence type="ECO:0000256" key="2">
    <source>
        <dbReference type="ARBA" id="ARBA00022741"/>
    </source>
</evidence>
<dbReference type="CDD" id="cd03214">
    <property type="entry name" value="ABC_Iron-Siderophores_B12_Hemin"/>
    <property type="match status" value="1"/>
</dbReference>
<accession>A0A318S6C1</accession>
<organism evidence="6 7">
    <name type="scientific">Deinococcus yavapaiensis KR-236</name>
    <dbReference type="NCBI Taxonomy" id="694435"/>
    <lineage>
        <taxon>Bacteria</taxon>
        <taxon>Thermotogati</taxon>
        <taxon>Deinococcota</taxon>
        <taxon>Deinococci</taxon>
        <taxon>Deinococcales</taxon>
        <taxon>Deinococcaceae</taxon>
        <taxon>Deinococcus</taxon>
    </lineage>
</organism>
<sequence length="263" mass="28632">MTSESALEARHLTVRASDAFALQDVDVMFRRGQFSVILGPNGAGKSTLLKALLGLAKPARGEVRLLGRRLVDVRRQERARLLAYLAQGEALPEEMRVRDLVSLGLGAGGWLWGLVPLQGESTDDESSVTRAMERTDVLRFATRRVSELSGGERQRVALARAIVAEPAFVLLDEPTNHLDLSASLDLVRYLRCEVAGELGAVLVTHDFSLASSADHVVVLKDGRVLASGLPERVLTPRVVKEAFGVNVEILRRGERLLVVPTEA</sequence>
<dbReference type="InterPro" id="IPR003593">
    <property type="entry name" value="AAA+_ATPase"/>
</dbReference>